<dbReference type="InterPro" id="IPR027417">
    <property type="entry name" value="P-loop_NTPase"/>
</dbReference>
<dbReference type="GO" id="GO:0005524">
    <property type="term" value="F:ATP binding"/>
    <property type="evidence" value="ECO:0007669"/>
    <property type="project" value="UniProtKB-KW"/>
</dbReference>
<proteinExistence type="predicted"/>
<evidence type="ECO:0000256" key="4">
    <source>
        <dbReference type="ARBA" id="ARBA00022840"/>
    </source>
</evidence>
<keyword evidence="2" id="KW-1003">Cell membrane</keyword>
<name>A0A2N3Q148_9PROT</name>
<dbReference type="InterPro" id="IPR003593">
    <property type="entry name" value="AAA+_ATPase"/>
</dbReference>
<organism evidence="8 9">
    <name type="scientific">Telmatospirillum siberiense</name>
    <dbReference type="NCBI Taxonomy" id="382514"/>
    <lineage>
        <taxon>Bacteria</taxon>
        <taxon>Pseudomonadati</taxon>
        <taxon>Pseudomonadota</taxon>
        <taxon>Alphaproteobacteria</taxon>
        <taxon>Rhodospirillales</taxon>
        <taxon>Rhodospirillaceae</taxon>
        <taxon>Telmatospirillum</taxon>
    </lineage>
</organism>
<dbReference type="Proteomes" id="UP000233293">
    <property type="component" value="Unassembled WGS sequence"/>
</dbReference>
<keyword evidence="4 8" id="KW-0067">ATP-binding</keyword>
<dbReference type="OrthoDB" id="9802264at2"/>
<reference evidence="9" key="1">
    <citation type="submission" date="2017-12" db="EMBL/GenBank/DDBJ databases">
        <title>Draft genome sequence of Telmatospirillum siberiense 26-4b1T, an acidotolerant peatland alphaproteobacterium potentially involved in sulfur cycling.</title>
        <authorList>
            <person name="Hausmann B."/>
            <person name="Pjevac P."/>
            <person name="Schreck K."/>
            <person name="Herbold C.W."/>
            <person name="Daims H."/>
            <person name="Wagner M."/>
            <person name="Pester M."/>
            <person name="Loy A."/>
        </authorList>
    </citation>
    <scope>NUCLEOTIDE SEQUENCE [LARGE SCALE GENOMIC DNA]</scope>
    <source>
        <strain evidence="9">26-4b1</strain>
    </source>
</reference>
<dbReference type="Pfam" id="PF00005">
    <property type="entry name" value="ABC_tran"/>
    <property type="match status" value="1"/>
</dbReference>
<evidence type="ECO:0000313" key="8">
    <source>
        <dbReference type="EMBL" id="PKU26385.1"/>
    </source>
</evidence>
<comment type="caution">
    <text evidence="8">The sequence shown here is derived from an EMBL/GenBank/DDBJ whole genome shotgun (WGS) entry which is preliminary data.</text>
</comment>
<dbReference type="InterPro" id="IPR012693">
    <property type="entry name" value="ABC_transpr_PhnC"/>
</dbReference>
<feature type="domain" description="ABC transporter" evidence="7">
    <location>
        <begin position="12"/>
        <end position="259"/>
    </location>
</feature>
<keyword evidence="6" id="KW-0472">Membrane</keyword>
<protein>
    <submittedName>
        <fullName evidence="8">Phosphonate ABC transporter ATP-binding protein</fullName>
    </submittedName>
</protein>
<dbReference type="SMART" id="SM00382">
    <property type="entry name" value="AAA"/>
    <property type="match status" value="1"/>
</dbReference>
<keyword evidence="3" id="KW-0547">Nucleotide-binding</keyword>
<dbReference type="PROSITE" id="PS50893">
    <property type="entry name" value="ABC_TRANSPORTER_2"/>
    <property type="match status" value="1"/>
</dbReference>
<dbReference type="PANTHER" id="PTHR43166">
    <property type="entry name" value="AMINO ACID IMPORT ATP-BINDING PROTEIN"/>
    <property type="match status" value="1"/>
</dbReference>
<evidence type="ECO:0000256" key="2">
    <source>
        <dbReference type="ARBA" id="ARBA00022475"/>
    </source>
</evidence>
<accession>A0A2N3Q148</accession>
<dbReference type="PANTHER" id="PTHR43166:SF6">
    <property type="entry name" value="PHOSPHONATES IMPORT ATP-BINDING PROTEIN PHNC"/>
    <property type="match status" value="1"/>
</dbReference>
<dbReference type="GO" id="GO:0016887">
    <property type="term" value="F:ATP hydrolysis activity"/>
    <property type="evidence" value="ECO:0007669"/>
    <property type="project" value="InterPro"/>
</dbReference>
<dbReference type="InterPro" id="IPR050086">
    <property type="entry name" value="MetN_ABC_transporter-like"/>
</dbReference>
<dbReference type="AlphaFoldDB" id="A0A2N3Q148"/>
<keyword evidence="1" id="KW-0813">Transport</keyword>
<dbReference type="NCBIfam" id="TIGR02315">
    <property type="entry name" value="ABC_phnC"/>
    <property type="match status" value="1"/>
</dbReference>
<evidence type="ECO:0000256" key="5">
    <source>
        <dbReference type="ARBA" id="ARBA00022967"/>
    </source>
</evidence>
<evidence type="ECO:0000313" key="9">
    <source>
        <dbReference type="Proteomes" id="UP000233293"/>
    </source>
</evidence>
<dbReference type="RefSeq" id="WP_101248615.1">
    <property type="nucleotide sequence ID" value="NZ_PIUM01000001.1"/>
</dbReference>
<dbReference type="GO" id="GO:0015416">
    <property type="term" value="F:ABC-type phosphonate transporter activity"/>
    <property type="evidence" value="ECO:0007669"/>
    <property type="project" value="InterPro"/>
</dbReference>
<evidence type="ECO:0000256" key="3">
    <source>
        <dbReference type="ARBA" id="ARBA00022741"/>
    </source>
</evidence>
<dbReference type="EMBL" id="PIUM01000001">
    <property type="protein sequence ID" value="PKU26385.1"/>
    <property type="molecule type" value="Genomic_DNA"/>
</dbReference>
<evidence type="ECO:0000256" key="1">
    <source>
        <dbReference type="ARBA" id="ARBA00022448"/>
    </source>
</evidence>
<keyword evidence="9" id="KW-1185">Reference proteome</keyword>
<dbReference type="InterPro" id="IPR017871">
    <property type="entry name" value="ABC_transporter-like_CS"/>
</dbReference>
<keyword evidence="5" id="KW-1278">Translocase</keyword>
<dbReference type="SUPFAM" id="SSF52540">
    <property type="entry name" value="P-loop containing nucleoside triphosphate hydrolases"/>
    <property type="match status" value="1"/>
</dbReference>
<dbReference type="Gene3D" id="3.40.50.300">
    <property type="entry name" value="P-loop containing nucleotide triphosphate hydrolases"/>
    <property type="match status" value="1"/>
</dbReference>
<dbReference type="InterPro" id="IPR003439">
    <property type="entry name" value="ABC_transporter-like_ATP-bd"/>
</dbReference>
<evidence type="ECO:0000259" key="7">
    <source>
        <dbReference type="PROSITE" id="PS50893"/>
    </source>
</evidence>
<sequence>MDSAVSVVVPAVKVTALSKTFGCCKALDDVSIDIRPGEMVALIGASGSGKSTLLRHIAGLARGDGDRGSIEVDGRPMQTLGRLAQGVRKNRSGIGFVFQQFNLVGRLPVFTNVLTGSLARMPLWRSLSGFFPRAERELAIEALERVGILDKAWVRASALSGGQQQRAAIARTLVQKARIILADEPIASLDPESSRRVMEILARINAEDGTTVVVSLHQVDFATRYCPRAIALKTGAVVYDGPSAQLTPDLLRNLYGSQAEELTAARSTAMSSAAFITDPDVLSAAIAVH</sequence>
<evidence type="ECO:0000256" key="6">
    <source>
        <dbReference type="ARBA" id="ARBA00023136"/>
    </source>
</evidence>
<dbReference type="PROSITE" id="PS00211">
    <property type="entry name" value="ABC_TRANSPORTER_1"/>
    <property type="match status" value="1"/>
</dbReference>
<dbReference type="CDD" id="cd03256">
    <property type="entry name" value="ABC_PhnC_transporter"/>
    <property type="match status" value="1"/>
</dbReference>
<dbReference type="GO" id="GO:0016020">
    <property type="term" value="C:membrane"/>
    <property type="evidence" value="ECO:0007669"/>
    <property type="project" value="InterPro"/>
</dbReference>
<gene>
    <name evidence="8" type="primary">phnC</name>
    <name evidence="8" type="ORF">CWS72_00595</name>
</gene>